<dbReference type="SMART" id="SM00587">
    <property type="entry name" value="CHK"/>
    <property type="match status" value="1"/>
</dbReference>
<accession>A0A0B1ST95</accession>
<dbReference type="OrthoDB" id="5915577at2759"/>
<keyword evidence="3" id="KW-1185">Reference proteome</keyword>
<dbReference type="EMBL" id="KN556384">
    <property type="protein sequence ID" value="KHJ88134.1"/>
    <property type="molecule type" value="Genomic_DNA"/>
</dbReference>
<dbReference type="InterPro" id="IPR011009">
    <property type="entry name" value="Kinase-like_dom_sf"/>
</dbReference>
<name>A0A0B1ST95_OESDE</name>
<dbReference type="AlphaFoldDB" id="A0A0B1ST95"/>
<dbReference type="InterPro" id="IPR015897">
    <property type="entry name" value="CHK_kinase-like"/>
</dbReference>
<sequence length="433" mass="50282">MNLYTPGKGLFDTHVTWEDIEEDMQRELDTVASFGPNKTAKNIGDGKGFMSRIVLIDPDWQHKDKALPERFIVKILTQLAMQKLTKQVTQKNGIENFFAKEDFMAAFERRQKLLHNVEVTLYSHIQRLPPGKIPSPKIYYMRKFSESNPVKGYIIMEYIENFKVINVYENVPLEAVREVLRAVAVMEAMSLKLSADEKEQFTKNFFVELYGQFFNDEVASLELTGKSLRASVDEKLQDKVREVERFLKPLMDLPWADQLADELGMERVICHGDLWSTNLLWREDGASDVHLAAMIDFQTANMGCPAGDLVRLFSACLSGKDRQRHWEELVEEFYGYLKEEVGNSKMPFTLEQLKESYTQFIPLGSFIVVTMIQPMYDTACKNPNEEQKKKILEDITEKMECLLDDIIFYYERNLKLKREKQSKKECGISDCKF</sequence>
<evidence type="ECO:0000313" key="3">
    <source>
        <dbReference type="Proteomes" id="UP000053660"/>
    </source>
</evidence>
<proteinExistence type="predicted"/>
<gene>
    <name evidence="2" type="ORF">OESDEN_12074</name>
</gene>
<protein>
    <recommendedName>
        <fullName evidence="1">CHK kinase-like domain-containing protein</fullName>
    </recommendedName>
</protein>
<evidence type="ECO:0000313" key="2">
    <source>
        <dbReference type="EMBL" id="KHJ88134.1"/>
    </source>
</evidence>
<dbReference type="Pfam" id="PF07914">
    <property type="entry name" value="DUF1679"/>
    <property type="match status" value="1"/>
</dbReference>
<reference evidence="2 3" key="1">
    <citation type="submission" date="2014-03" db="EMBL/GenBank/DDBJ databases">
        <title>Draft genome of the hookworm Oesophagostomum dentatum.</title>
        <authorList>
            <person name="Mitreva M."/>
        </authorList>
    </citation>
    <scope>NUCLEOTIDE SEQUENCE [LARGE SCALE GENOMIC DNA]</scope>
    <source>
        <strain evidence="2 3">OD-Hann</strain>
    </source>
</reference>
<dbReference type="PANTHER" id="PTHR23020">
    <property type="entry name" value="UNCHARACTERIZED NUCLEAR HORMONE RECEPTOR-RELATED"/>
    <property type="match status" value="1"/>
</dbReference>
<dbReference type="SUPFAM" id="SSF56112">
    <property type="entry name" value="Protein kinase-like (PK-like)"/>
    <property type="match status" value="1"/>
</dbReference>
<evidence type="ECO:0000259" key="1">
    <source>
        <dbReference type="SMART" id="SM00587"/>
    </source>
</evidence>
<organism evidence="2 3">
    <name type="scientific">Oesophagostomum dentatum</name>
    <name type="common">Nodular worm</name>
    <dbReference type="NCBI Taxonomy" id="61180"/>
    <lineage>
        <taxon>Eukaryota</taxon>
        <taxon>Metazoa</taxon>
        <taxon>Ecdysozoa</taxon>
        <taxon>Nematoda</taxon>
        <taxon>Chromadorea</taxon>
        <taxon>Rhabditida</taxon>
        <taxon>Rhabditina</taxon>
        <taxon>Rhabditomorpha</taxon>
        <taxon>Strongyloidea</taxon>
        <taxon>Strongylidae</taxon>
        <taxon>Oesophagostomum</taxon>
    </lineage>
</organism>
<dbReference type="Gene3D" id="3.90.1200.10">
    <property type="match status" value="1"/>
</dbReference>
<dbReference type="InterPro" id="IPR012877">
    <property type="entry name" value="Dhs-27"/>
</dbReference>
<feature type="domain" description="CHK kinase-like" evidence="1">
    <location>
        <begin position="153"/>
        <end position="343"/>
    </location>
</feature>
<dbReference type="InterPro" id="IPR052961">
    <property type="entry name" value="Oxido-Kinase-like_Enzymes"/>
</dbReference>
<dbReference type="PANTHER" id="PTHR23020:SF8">
    <property type="entry name" value="CHK KINASE-LIKE DOMAIN-CONTAINING PROTEIN"/>
    <property type="match status" value="1"/>
</dbReference>
<dbReference type="Proteomes" id="UP000053660">
    <property type="component" value="Unassembled WGS sequence"/>
</dbReference>